<organism evidence="1 2">
    <name type="scientific">Pseudomonas hygromyciniae</name>
    <dbReference type="NCBI Taxonomy" id="2812000"/>
    <lineage>
        <taxon>Bacteria</taxon>
        <taxon>Pseudomonadati</taxon>
        <taxon>Pseudomonadota</taxon>
        <taxon>Gammaproteobacteria</taxon>
        <taxon>Pseudomonadales</taxon>
        <taxon>Pseudomonadaceae</taxon>
        <taxon>Pseudomonas</taxon>
    </lineage>
</organism>
<name>A0ABX7JY03_9PSED</name>
<dbReference type="EMBL" id="CP070506">
    <property type="protein sequence ID" value="QSB39322.1"/>
    <property type="molecule type" value="Genomic_DNA"/>
</dbReference>
<protein>
    <submittedName>
        <fullName evidence="1">Uncharacterized protein</fullName>
    </submittedName>
</protein>
<gene>
    <name evidence="1" type="ORF">JTY93_24745</name>
</gene>
<keyword evidence="2" id="KW-1185">Reference proteome</keyword>
<accession>A0ABX7JY03</accession>
<proteinExistence type="predicted"/>
<evidence type="ECO:0000313" key="1">
    <source>
        <dbReference type="EMBL" id="QSB39322.1"/>
    </source>
</evidence>
<dbReference type="Proteomes" id="UP000663249">
    <property type="component" value="Chromosome"/>
</dbReference>
<dbReference type="RefSeq" id="WP_096143204.1">
    <property type="nucleotide sequence ID" value="NZ_CP070506.1"/>
</dbReference>
<evidence type="ECO:0000313" key="2">
    <source>
        <dbReference type="Proteomes" id="UP000663249"/>
    </source>
</evidence>
<sequence>MMLSTISEIDEVVVDLTVSTYWDRLCPEQHAYGFHYPCSKNAGGLAVDVFSGAGAPAESGILIQGCAEEQCERFDAVNWHTSDASDTAR</sequence>
<reference evidence="1 2" key="1">
    <citation type="submission" date="2021-02" db="EMBL/GenBank/DDBJ databases">
        <title>Genomic and phenotypic characterization of Pseudomonas hygromyciniae, a novel bacterial species discovered from a commercially purchased antibiotic vial.</title>
        <authorList>
            <person name="Turner T.L."/>
            <person name="Mitra S.D."/>
            <person name="Kochan T.J."/>
            <person name="Pincus N.B."/>
            <person name="Lebrun-Corbin M."/>
            <person name="Cheung B."/>
            <person name="Gatesy S.W."/>
            <person name="Afzal T."/>
            <person name="Ozer E.A."/>
            <person name="Hauser A.R."/>
        </authorList>
    </citation>
    <scope>NUCLEOTIDE SEQUENCE [LARGE SCALE GENOMIC DNA]</scope>
    <source>
        <strain evidence="1 2">SDM007</strain>
    </source>
</reference>